<organism evidence="3 4">
    <name type="scientific">Populibacterium corticicola</name>
    <dbReference type="NCBI Taxonomy" id="1812826"/>
    <lineage>
        <taxon>Bacteria</taxon>
        <taxon>Bacillati</taxon>
        <taxon>Actinomycetota</taxon>
        <taxon>Actinomycetes</taxon>
        <taxon>Micrococcales</taxon>
        <taxon>Jonesiaceae</taxon>
        <taxon>Populibacterium</taxon>
    </lineage>
</organism>
<sequence>MTVLAAYNETTQGDAAFAAAVAEAKRREAPLVVLVLTPQPDDAPVPSRLGALISQYSGTEVTVAFRSDKIDVADAILDHAERINAEIIVLGSKKRTPVGKFLLGSTTQRVLLDAPVPVLVIKASE</sequence>
<dbReference type="EMBL" id="JBHUOP010000004">
    <property type="protein sequence ID" value="MFD2840864.1"/>
    <property type="molecule type" value="Genomic_DNA"/>
</dbReference>
<dbReference type="PRINTS" id="PR01438">
    <property type="entry name" value="UNVRSLSTRESS"/>
</dbReference>
<evidence type="ECO:0000259" key="2">
    <source>
        <dbReference type="Pfam" id="PF00582"/>
    </source>
</evidence>
<dbReference type="Pfam" id="PF00582">
    <property type="entry name" value="Usp"/>
    <property type="match status" value="1"/>
</dbReference>
<gene>
    <name evidence="3" type="ORF">ACFSYH_09815</name>
</gene>
<dbReference type="InterPro" id="IPR006016">
    <property type="entry name" value="UspA"/>
</dbReference>
<comment type="caution">
    <text evidence="3">The sequence shown here is derived from an EMBL/GenBank/DDBJ whole genome shotgun (WGS) entry which is preliminary data.</text>
</comment>
<accession>A0ABW5XIF0</accession>
<dbReference type="Proteomes" id="UP001597391">
    <property type="component" value="Unassembled WGS sequence"/>
</dbReference>
<reference evidence="4" key="1">
    <citation type="journal article" date="2019" name="Int. J. Syst. Evol. Microbiol.">
        <title>The Global Catalogue of Microorganisms (GCM) 10K type strain sequencing project: providing services to taxonomists for standard genome sequencing and annotation.</title>
        <authorList>
            <consortium name="The Broad Institute Genomics Platform"/>
            <consortium name="The Broad Institute Genome Sequencing Center for Infectious Disease"/>
            <person name="Wu L."/>
            <person name="Ma J."/>
        </authorList>
    </citation>
    <scope>NUCLEOTIDE SEQUENCE [LARGE SCALE GENOMIC DNA]</scope>
    <source>
        <strain evidence="4">KCTC 33576</strain>
    </source>
</reference>
<dbReference type="SUPFAM" id="SSF52402">
    <property type="entry name" value="Adenine nucleotide alpha hydrolases-like"/>
    <property type="match status" value="1"/>
</dbReference>
<evidence type="ECO:0000313" key="4">
    <source>
        <dbReference type="Proteomes" id="UP001597391"/>
    </source>
</evidence>
<name>A0ABW5XIF0_9MICO</name>
<dbReference type="InterPro" id="IPR006015">
    <property type="entry name" value="Universal_stress_UspA"/>
</dbReference>
<comment type="similarity">
    <text evidence="1">Belongs to the universal stress protein A family.</text>
</comment>
<evidence type="ECO:0000313" key="3">
    <source>
        <dbReference type="EMBL" id="MFD2840864.1"/>
    </source>
</evidence>
<protein>
    <submittedName>
        <fullName evidence="3">Universal stress protein</fullName>
    </submittedName>
</protein>
<dbReference type="CDD" id="cd00293">
    <property type="entry name" value="USP-like"/>
    <property type="match status" value="1"/>
</dbReference>
<dbReference type="PANTHER" id="PTHR46268:SF6">
    <property type="entry name" value="UNIVERSAL STRESS PROTEIN UP12"/>
    <property type="match status" value="1"/>
</dbReference>
<dbReference type="RefSeq" id="WP_377466794.1">
    <property type="nucleotide sequence ID" value="NZ_JBHUOP010000004.1"/>
</dbReference>
<feature type="domain" description="UspA" evidence="2">
    <location>
        <begin position="2"/>
        <end position="122"/>
    </location>
</feature>
<dbReference type="Gene3D" id="3.40.50.12370">
    <property type="match status" value="1"/>
</dbReference>
<evidence type="ECO:0000256" key="1">
    <source>
        <dbReference type="ARBA" id="ARBA00008791"/>
    </source>
</evidence>
<proteinExistence type="inferred from homology"/>
<dbReference type="PANTHER" id="PTHR46268">
    <property type="entry name" value="STRESS RESPONSE PROTEIN NHAX"/>
    <property type="match status" value="1"/>
</dbReference>
<keyword evidence="4" id="KW-1185">Reference proteome</keyword>